<dbReference type="Gene3D" id="3.40.50.1100">
    <property type="match status" value="2"/>
</dbReference>
<evidence type="ECO:0000256" key="3">
    <source>
        <dbReference type="ARBA" id="ARBA00022898"/>
    </source>
</evidence>
<name>A0ABV3Z3J3_9PROT</name>
<dbReference type="Proteomes" id="UP001560685">
    <property type="component" value="Unassembled WGS sequence"/>
</dbReference>
<dbReference type="RefSeq" id="WP_369311528.1">
    <property type="nucleotide sequence ID" value="NZ_JBEHZE010000001.1"/>
</dbReference>
<evidence type="ECO:0000256" key="2">
    <source>
        <dbReference type="ARBA" id="ARBA00008639"/>
    </source>
</evidence>
<dbReference type="InterPro" id="IPR027278">
    <property type="entry name" value="ACCD_DCysDesulf"/>
</dbReference>
<feature type="domain" description="Tryptophan synthase beta chain-like PALP" evidence="4">
    <location>
        <begin position="11"/>
        <end position="325"/>
    </location>
</feature>
<dbReference type="EMBL" id="JBEHZE010000001">
    <property type="protein sequence ID" value="MEX6631937.1"/>
    <property type="molecule type" value="Genomic_DNA"/>
</dbReference>
<organism evidence="5 6">
    <name type="scientific">Hyphococcus lacteus</name>
    <dbReference type="NCBI Taxonomy" id="3143536"/>
    <lineage>
        <taxon>Bacteria</taxon>
        <taxon>Pseudomonadati</taxon>
        <taxon>Pseudomonadota</taxon>
        <taxon>Alphaproteobacteria</taxon>
        <taxon>Parvularculales</taxon>
        <taxon>Parvularculaceae</taxon>
        <taxon>Hyphococcus</taxon>
    </lineage>
</organism>
<keyword evidence="6" id="KW-1185">Reference proteome</keyword>
<keyword evidence="5" id="KW-0456">Lyase</keyword>
<reference evidence="5 6" key="1">
    <citation type="submission" date="2024-05" db="EMBL/GenBank/DDBJ databases">
        <title>Three bacterial strains, DH-69, EH-24, and ECK-19 isolated from coastal sediments.</title>
        <authorList>
            <person name="Ye Y.-Q."/>
            <person name="Du Z.-J."/>
        </authorList>
    </citation>
    <scope>NUCLEOTIDE SEQUENCE [LARGE SCALE GENOMIC DNA]</scope>
    <source>
        <strain evidence="5 6">ECK-19</strain>
    </source>
</reference>
<proteinExistence type="inferred from homology"/>
<evidence type="ECO:0000313" key="5">
    <source>
        <dbReference type="EMBL" id="MEX6631937.1"/>
    </source>
</evidence>
<comment type="similarity">
    <text evidence="2">Belongs to the ACC deaminase/D-cysteine desulfhydrase family.</text>
</comment>
<dbReference type="PANTHER" id="PTHR43780">
    <property type="entry name" value="1-AMINOCYCLOPROPANE-1-CARBOXYLATE DEAMINASE-RELATED"/>
    <property type="match status" value="1"/>
</dbReference>
<protein>
    <submittedName>
        <fullName evidence="5">D-cysteine desulfhydrase family protein</fullName>
        <ecNumber evidence="5">4.4.1.-</ecNumber>
    </submittedName>
</protein>
<comment type="caution">
    <text evidence="5">The sequence shown here is derived from an EMBL/GenBank/DDBJ whole genome shotgun (WGS) entry which is preliminary data.</text>
</comment>
<dbReference type="SUPFAM" id="SSF53686">
    <property type="entry name" value="Tryptophan synthase beta subunit-like PLP-dependent enzymes"/>
    <property type="match status" value="1"/>
</dbReference>
<evidence type="ECO:0000313" key="6">
    <source>
        <dbReference type="Proteomes" id="UP001560685"/>
    </source>
</evidence>
<dbReference type="InterPro" id="IPR036052">
    <property type="entry name" value="TrpB-like_PALP_sf"/>
</dbReference>
<evidence type="ECO:0000259" key="4">
    <source>
        <dbReference type="Pfam" id="PF00291"/>
    </source>
</evidence>
<evidence type="ECO:0000256" key="1">
    <source>
        <dbReference type="ARBA" id="ARBA00001933"/>
    </source>
</evidence>
<dbReference type="PANTHER" id="PTHR43780:SF2">
    <property type="entry name" value="1-AMINOCYCLOPROPANE-1-CARBOXYLATE DEAMINASE-RELATED"/>
    <property type="match status" value="1"/>
</dbReference>
<keyword evidence="3" id="KW-0663">Pyridoxal phosphate</keyword>
<dbReference type="PIRSF" id="PIRSF006278">
    <property type="entry name" value="ACCD_DCysDesulf"/>
    <property type="match status" value="1"/>
</dbReference>
<comment type="cofactor">
    <cofactor evidence="1">
        <name>pyridoxal 5'-phosphate</name>
        <dbReference type="ChEBI" id="CHEBI:597326"/>
    </cofactor>
</comment>
<gene>
    <name evidence="5" type="ORF">ABFZ84_00090</name>
</gene>
<accession>A0ABV3Z3J3</accession>
<dbReference type="EC" id="4.4.1.-" evidence="5"/>
<dbReference type="InterPro" id="IPR001926">
    <property type="entry name" value="TrpB-like_PALP"/>
</dbReference>
<sequence length="342" mass="36700">MGFSSLPRVPLAHLPTPLEEMSALGKAINVRPRLFIKRDDCTGLMLGGNKTRKLEFSMADALSKGADVIITSGAVQSNHVRQAAAASAKLGLEFHAVLGDPLAETNYTPSEVYTATGNALLNGLLNAKIYRERDDEDAAEAKILALEEVLRSSGRNPYCIPLGASDGIGSMAYAECARELVVQWAELNIRPSHIVLGTGSAGTQAGLLVGLRAIGLDTKVIGISVSEPSHIKREKVRRIIFQLEEYWKGNPPKITDADIVVMDDFVGDGYAIPSRLGTDAMRLLAKTEGILLDPVYTGKAMAGFLALLKDGELANGRDIVFLHTGGAPAFFAYPELLEVKEE</sequence>
<dbReference type="GO" id="GO:0016829">
    <property type="term" value="F:lyase activity"/>
    <property type="evidence" value="ECO:0007669"/>
    <property type="project" value="UniProtKB-KW"/>
</dbReference>
<dbReference type="Pfam" id="PF00291">
    <property type="entry name" value="PALP"/>
    <property type="match status" value="1"/>
</dbReference>